<dbReference type="EMBL" id="LJIJ01001445">
    <property type="protein sequence ID" value="ODM91723.1"/>
    <property type="molecule type" value="Genomic_DNA"/>
</dbReference>
<keyword evidence="3 7" id="KW-0255">Endonuclease</keyword>
<evidence type="ECO:0000256" key="3">
    <source>
        <dbReference type="ARBA" id="ARBA00022759"/>
    </source>
</evidence>
<keyword evidence="8" id="KW-1185">Reference proteome</keyword>
<feature type="binding site" evidence="4">
    <location>
        <position position="300"/>
    </location>
    <ligand>
        <name>Mg(2+)</name>
        <dbReference type="ChEBI" id="CHEBI:18420"/>
        <note>catalytic</note>
    </ligand>
</feature>
<dbReference type="GO" id="GO:0000014">
    <property type="term" value="F:single-stranded DNA endodeoxyribonuclease activity"/>
    <property type="evidence" value="ECO:0007669"/>
    <property type="project" value="TreeGrafter"/>
</dbReference>
<dbReference type="InterPro" id="IPR044925">
    <property type="entry name" value="His-Me_finger_sf"/>
</dbReference>
<keyword evidence="2" id="KW-0540">Nuclease</keyword>
<dbReference type="PANTHER" id="PTHR13966">
    <property type="entry name" value="ENDONUCLEASE RELATED"/>
    <property type="match status" value="1"/>
</dbReference>
<comment type="similarity">
    <text evidence="1">Belongs to the DNA/RNA non-specific endonuclease family.</text>
</comment>
<dbReference type="SMART" id="SM00892">
    <property type="entry name" value="Endonuclease_NS"/>
    <property type="match status" value="1"/>
</dbReference>
<name>A0A1D2MFJ1_ORCCI</name>
<evidence type="ECO:0000313" key="8">
    <source>
        <dbReference type="Proteomes" id="UP000094527"/>
    </source>
</evidence>
<protein>
    <submittedName>
        <fullName evidence="7">Endonuclease G, mitochondrial</fullName>
    </submittedName>
</protein>
<keyword evidence="3 7" id="KW-0378">Hydrolase</keyword>
<dbReference type="InterPro" id="IPR020821">
    <property type="entry name" value="ENPP1-3/EXOG-like_nuc-like"/>
</dbReference>
<proteinExistence type="inferred from homology"/>
<comment type="caution">
    <text evidence="7">The sequence shown here is derived from an EMBL/GenBank/DDBJ whole genome shotgun (WGS) entry which is preliminary data.</text>
</comment>
<gene>
    <name evidence="7" type="ORF">Ocin01_14954</name>
</gene>
<dbReference type="InterPro" id="IPR044929">
    <property type="entry name" value="DNA/RNA_non-sp_Endonuclease_sf"/>
</dbReference>
<dbReference type="GO" id="GO:0004521">
    <property type="term" value="F:RNA endonuclease activity"/>
    <property type="evidence" value="ECO:0007669"/>
    <property type="project" value="TreeGrafter"/>
</dbReference>
<dbReference type="GO" id="GO:0046872">
    <property type="term" value="F:metal ion binding"/>
    <property type="evidence" value="ECO:0007669"/>
    <property type="project" value="UniProtKB-KW"/>
</dbReference>
<dbReference type="AlphaFoldDB" id="A0A1D2MFJ1"/>
<dbReference type="Pfam" id="PF09725">
    <property type="entry name" value="Fra10Ac1"/>
    <property type="match status" value="1"/>
</dbReference>
<evidence type="ECO:0000313" key="7">
    <source>
        <dbReference type="EMBL" id="ODM91723.1"/>
    </source>
</evidence>
<evidence type="ECO:0000259" key="5">
    <source>
        <dbReference type="SMART" id="SM00477"/>
    </source>
</evidence>
<feature type="domain" description="DNA/RNA non-specific endonuclease/pyrophosphatase/phosphodiesterase" evidence="6">
    <location>
        <begin position="254"/>
        <end position="405"/>
    </location>
</feature>
<dbReference type="Proteomes" id="UP000094527">
    <property type="component" value="Unassembled WGS sequence"/>
</dbReference>
<dbReference type="Gene3D" id="3.40.570.10">
    <property type="entry name" value="Extracellular Endonuclease, subunit A"/>
    <property type="match status" value="2"/>
</dbReference>
<evidence type="ECO:0000256" key="1">
    <source>
        <dbReference type="ARBA" id="ARBA00010052"/>
    </source>
</evidence>
<evidence type="ECO:0000256" key="2">
    <source>
        <dbReference type="ARBA" id="ARBA00022722"/>
    </source>
</evidence>
<dbReference type="InterPro" id="IPR019129">
    <property type="entry name" value="Folate-sensitive_fs_Fra10Ac1"/>
</dbReference>
<dbReference type="Pfam" id="PF01223">
    <property type="entry name" value="Endonuclease_NS"/>
    <property type="match status" value="2"/>
</dbReference>
<dbReference type="GO" id="GO:0006309">
    <property type="term" value="P:apoptotic DNA fragmentation"/>
    <property type="evidence" value="ECO:0007669"/>
    <property type="project" value="TreeGrafter"/>
</dbReference>
<dbReference type="SUPFAM" id="SSF54060">
    <property type="entry name" value="His-Me finger endonucleases"/>
    <property type="match status" value="1"/>
</dbReference>
<dbReference type="STRING" id="48709.A0A1D2MFJ1"/>
<evidence type="ECO:0000259" key="6">
    <source>
        <dbReference type="SMART" id="SM00892"/>
    </source>
</evidence>
<organism evidence="7 8">
    <name type="scientific">Orchesella cincta</name>
    <name type="common">Springtail</name>
    <name type="synonym">Podura cincta</name>
    <dbReference type="NCBI Taxonomy" id="48709"/>
    <lineage>
        <taxon>Eukaryota</taxon>
        <taxon>Metazoa</taxon>
        <taxon>Ecdysozoa</taxon>
        <taxon>Arthropoda</taxon>
        <taxon>Hexapoda</taxon>
        <taxon>Collembola</taxon>
        <taxon>Entomobryomorpha</taxon>
        <taxon>Entomobryoidea</taxon>
        <taxon>Orchesellidae</taxon>
        <taxon>Orchesellinae</taxon>
        <taxon>Orchesella</taxon>
    </lineage>
</organism>
<keyword evidence="4" id="KW-0479">Metal-binding</keyword>
<dbReference type="OrthoDB" id="197967at2759"/>
<evidence type="ECO:0000256" key="4">
    <source>
        <dbReference type="PIRSR" id="PIRSR640255-2"/>
    </source>
</evidence>
<dbReference type="InterPro" id="IPR040255">
    <property type="entry name" value="Non-specific_endonuclease"/>
</dbReference>
<sequence>MQILFAITTQFLWNEDEEPKRGKTTRKRYHDKLFKEYCICDLFSLQRKQGAMRWRTENELVEGKGQFACAARKCENTERLRTWEVNFAYMEESVKKNALVKLRLCPDCSTKLNYSQQRREVMKKHKKAEVILPNGISRHKRRLKQEAVDEVTSLEAGTSRQQQSRNRNWISGGRCQVSRKHLERTSHSSRVEVEGRRVRRNYAQVNAGGSFSGYDAGGGAVIPMDQEPHVPKVKPTRASQIMKFGFPGMDNIRSYNDFVLSYDQRNRVPHWVFEHLTRNHRLIILTIKGVAMTEVGKGFNRDAWNTLEKYVRGLTRRYENVYVCSGPLYLPEADGKYYVRYEVIGQNNVAVPTHFFKVVVCEEVTGQLDLEAYCMPNKVIDDNIPVTSYRVPLETIEERGWTYIL</sequence>
<dbReference type="InterPro" id="IPR001604">
    <property type="entry name" value="Endo_G_ENPP1-like_dom"/>
</dbReference>
<dbReference type="PANTHER" id="PTHR13966:SF5">
    <property type="entry name" value="ENDONUCLEASE G, MITOCHONDRIAL"/>
    <property type="match status" value="1"/>
</dbReference>
<accession>A0A1D2MFJ1</accession>
<dbReference type="SMART" id="SM00477">
    <property type="entry name" value="NUC"/>
    <property type="match status" value="1"/>
</dbReference>
<reference evidence="7 8" key="1">
    <citation type="journal article" date="2016" name="Genome Biol. Evol.">
        <title>Gene Family Evolution Reflects Adaptation to Soil Environmental Stressors in the Genome of the Collembolan Orchesella cincta.</title>
        <authorList>
            <person name="Faddeeva-Vakhrusheva A."/>
            <person name="Derks M.F."/>
            <person name="Anvar S.Y."/>
            <person name="Agamennone V."/>
            <person name="Suring W."/>
            <person name="Smit S."/>
            <person name="van Straalen N.M."/>
            <person name="Roelofs D."/>
        </authorList>
    </citation>
    <scope>NUCLEOTIDE SEQUENCE [LARGE SCALE GENOMIC DNA]</scope>
    <source>
        <tissue evidence="7">Mixed pool</tissue>
    </source>
</reference>
<dbReference type="GO" id="GO:0005634">
    <property type="term" value="C:nucleus"/>
    <property type="evidence" value="ECO:0007669"/>
    <property type="project" value="TreeGrafter"/>
</dbReference>
<dbReference type="GO" id="GO:0005743">
    <property type="term" value="C:mitochondrial inner membrane"/>
    <property type="evidence" value="ECO:0007669"/>
    <property type="project" value="TreeGrafter"/>
</dbReference>
<feature type="domain" description="ENPP1-3/EXOG-like endonuclease/phosphodiesterase" evidence="5">
    <location>
        <begin position="255"/>
        <end position="400"/>
    </location>
</feature>
<dbReference type="GO" id="GO:0003676">
    <property type="term" value="F:nucleic acid binding"/>
    <property type="evidence" value="ECO:0007669"/>
    <property type="project" value="InterPro"/>
</dbReference>